<name>A0A1Y6F1R0_9SPHN</name>
<dbReference type="Gene3D" id="1.10.3990.20">
    <property type="entry name" value="protein bp1543"/>
    <property type="match status" value="1"/>
</dbReference>
<evidence type="ECO:0000313" key="2">
    <source>
        <dbReference type="EMBL" id="SMQ68828.1"/>
    </source>
</evidence>
<keyword evidence="3" id="KW-1185">Reference proteome</keyword>
<protein>
    <submittedName>
        <fullName evidence="2">Ribbon-helix-helix domain-containing protein</fullName>
    </submittedName>
</protein>
<dbReference type="Proteomes" id="UP000194420">
    <property type="component" value="Unassembled WGS sequence"/>
</dbReference>
<organism evidence="2 3">
    <name type="scientific">Altererythrobacter xiamenensis</name>
    <dbReference type="NCBI Taxonomy" id="1316679"/>
    <lineage>
        <taxon>Bacteria</taxon>
        <taxon>Pseudomonadati</taxon>
        <taxon>Pseudomonadota</taxon>
        <taxon>Alphaproteobacteria</taxon>
        <taxon>Sphingomonadales</taxon>
        <taxon>Erythrobacteraceae</taxon>
        <taxon>Altererythrobacter</taxon>
    </lineage>
</organism>
<sequence>MTHAPPYHPPVKRSVEIAGHKTSISLEPMFWDMLRDAAAEEGVPVNAVVARIDEERIQSETPPGLAGAIRIWLVARMRARMKKGDPA</sequence>
<reference evidence="3" key="1">
    <citation type="submission" date="2017-04" db="EMBL/GenBank/DDBJ databases">
        <authorList>
            <person name="Varghese N."/>
            <person name="Submissions S."/>
        </authorList>
    </citation>
    <scope>NUCLEOTIDE SEQUENCE [LARGE SCALE GENOMIC DNA]</scope>
</reference>
<dbReference type="EMBL" id="FXWG01000002">
    <property type="protein sequence ID" value="SMQ68828.1"/>
    <property type="molecule type" value="Genomic_DNA"/>
</dbReference>
<dbReference type="RefSeq" id="WP_086437075.1">
    <property type="nucleotide sequence ID" value="NZ_FXWG01000002.1"/>
</dbReference>
<proteinExistence type="predicted"/>
<dbReference type="InterPro" id="IPR038268">
    <property type="entry name" value="RHH_sf"/>
</dbReference>
<evidence type="ECO:0000259" key="1">
    <source>
        <dbReference type="Pfam" id="PF13467"/>
    </source>
</evidence>
<evidence type="ECO:0000313" key="3">
    <source>
        <dbReference type="Proteomes" id="UP000194420"/>
    </source>
</evidence>
<dbReference type="Pfam" id="PF13467">
    <property type="entry name" value="RHH_4"/>
    <property type="match status" value="1"/>
</dbReference>
<dbReference type="AlphaFoldDB" id="A0A1Y6F1R0"/>
<dbReference type="OrthoDB" id="7477016at2"/>
<feature type="domain" description="Ribbon-helix-helix" evidence="1">
    <location>
        <begin position="10"/>
        <end position="75"/>
    </location>
</feature>
<accession>A0A1Y6F1R0</accession>
<dbReference type="InterPro" id="IPR027373">
    <property type="entry name" value="RHH_dom"/>
</dbReference>
<gene>
    <name evidence="2" type="ORF">SAMN06297468_1108</name>
</gene>